<dbReference type="GO" id="GO:0051726">
    <property type="term" value="P:regulation of cell cycle"/>
    <property type="evidence" value="ECO:0007669"/>
    <property type="project" value="InterPro"/>
</dbReference>
<reference evidence="2" key="1">
    <citation type="submission" date="2021-02" db="EMBL/GenBank/DDBJ databases">
        <authorList>
            <person name="Nowell W R."/>
        </authorList>
    </citation>
    <scope>NUCLEOTIDE SEQUENCE</scope>
</reference>
<proteinExistence type="predicted"/>
<feature type="domain" description="Retinoblastoma-associated protein B-box" evidence="1">
    <location>
        <begin position="177"/>
        <end position="282"/>
    </location>
</feature>
<dbReference type="GO" id="GO:0005634">
    <property type="term" value="C:nucleus"/>
    <property type="evidence" value="ECO:0007669"/>
    <property type="project" value="InterPro"/>
</dbReference>
<dbReference type="OrthoDB" id="10225202at2759"/>
<dbReference type="Pfam" id="PF01857">
    <property type="entry name" value="RB_B"/>
    <property type="match status" value="1"/>
</dbReference>
<dbReference type="Proteomes" id="UP000663834">
    <property type="component" value="Unassembled WGS sequence"/>
</dbReference>
<dbReference type="InterPro" id="IPR002719">
    <property type="entry name" value="RB_B"/>
</dbReference>
<dbReference type="Gene3D" id="1.10.472.10">
    <property type="entry name" value="Cyclin-like"/>
    <property type="match status" value="1"/>
</dbReference>
<accession>A0A815ZHC9</accession>
<organism evidence="2 3">
    <name type="scientific">Rotaria magnacalcarata</name>
    <dbReference type="NCBI Taxonomy" id="392030"/>
    <lineage>
        <taxon>Eukaryota</taxon>
        <taxon>Metazoa</taxon>
        <taxon>Spiralia</taxon>
        <taxon>Gnathifera</taxon>
        <taxon>Rotifera</taxon>
        <taxon>Eurotatoria</taxon>
        <taxon>Bdelloidea</taxon>
        <taxon>Philodinida</taxon>
        <taxon>Philodinidae</taxon>
        <taxon>Rotaria</taxon>
    </lineage>
</organism>
<protein>
    <recommendedName>
        <fullName evidence="1">Retinoblastoma-associated protein B-box domain-containing protein</fullName>
    </recommendedName>
</protein>
<evidence type="ECO:0000313" key="3">
    <source>
        <dbReference type="Proteomes" id="UP000663834"/>
    </source>
</evidence>
<gene>
    <name evidence="2" type="ORF">KQP761_LOCUS20534</name>
</gene>
<sequence>MSHHWQEILFDYDKIVQEEFNNLNLHIVQYLSYNGTFCVVNRVDWACSFQIITLTTKLTNFKYYVPIASLNREIIDFKDIHGFGIEFSDENSRTSADEIAASEQLFEVLKSFKDSHFSKLDVYQTLDFDDEYDETTEDEESIDEEETIDDTDDFDENQQRNICNHFTLEEMDKIIEWVDQHPNQILLSSIYFISNSKLIQNNQELTWTRLIQSYKSMPNAKLKTLRSVFIRSINQQNDFIFHQDSYRENPCLTPSKPAGTIHIIDGNMFGDITSFYKEIFLKIDNLEKSFENYLKTIELIEISNRMKPNENQKTTNNISINIGQNIFIDYSSNKIQSNLFSSNNLKANSYQTNSQNKSTSNVLSSSIQAGANNTVRTTRIQTEDGKFLTTISTISKLTIVMIFKKIFLLKKLKPIFYLVNPIIIQLNEHFLKIQTQIV</sequence>
<evidence type="ECO:0000259" key="1">
    <source>
        <dbReference type="Pfam" id="PF01857"/>
    </source>
</evidence>
<evidence type="ECO:0000313" key="2">
    <source>
        <dbReference type="EMBL" id="CAF1584804.1"/>
    </source>
</evidence>
<comment type="caution">
    <text evidence="2">The sequence shown here is derived from an EMBL/GenBank/DDBJ whole genome shotgun (WGS) entry which is preliminary data.</text>
</comment>
<name>A0A815ZHC9_9BILA</name>
<dbReference type="AlphaFoldDB" id="A0A815ZHC9"/>
<dbReference type="EMBL" id="CAJNOW010010664">
    <property type="protein sequence ID" value="CAF1584804.1"/>
    <property type="molecule type" value="Genomic_DNA"/>
</dbReference>